<comment type="function">
    <text evidence="4">Catalyzes ATP-dependent phosphorylation of adenosylcobinamide and addition of GMP to adenosylcobinamide phosphate.</text>
</comment>
<evidence type="ECO:0000256" key="2">
    <source>
        <dbReference type="ARBA" id="ARBA00000711"/>
    </source>
</evidence>
<dbReference type="PANTHER" id="PTHR34848:SF1">
    <property type="entry name" value="BIFUNCTIONAL ADENOSYLCOBALAMIN BIOSYNTHESIS PROTEIN COBU"/>
    <property type="match status" value="1"/>
</dbReference>
<comment type="pathway">
    <text evidence="5">Cofactor biosynthesis; adenosylcobalamin biosynthesis; adenosylcobalamin from cob(II)yrinate a,c-diamide: step 6/7.</text>
</comment>
<dbReference type="Gene3D" id="3.40.50.300">
    <property type="entry name" value="P-loop containing nucleotide triphosphate hydrolases"/>
    <property type="match status" value="1"/>
</dbReference>
<dbReference type="InterPro" id="IPR027417">
    <property type="entry name" value="P-loop_NTPase"/>
</dbReference>
<dbReference type="OrthoDB" id="9799422at2"/>
<feature type="binding site" evidence="19">
    <location>
        <begin position="39"/>
        <end position="41"/>
    </location>
    <ligand>
        <name>GTP</name>
        <dbReference type="ChEBI" id="CHEBI:37565"/>
    </ligand>
</feature>
<feature type="binding site" evidence="19">
    <location>
        <begin position="56"/>
        <end position="59"/>
    </location>
    <ligand>
        <name>GTP</name>
        <dbReference type="ChEBI" id="CHEBI:37565"/>
    </ligand>
</feature>
<evidence type="ECO:0000256" key="7">
    <source>
        <dbReference type="ARBA" id="ARBA00007490"/>
    </source>
</evidence>
<evidence type="ECO:0000256" key="10">
    <source>
        <dbReference type="ARBA" id="ARBA00022573"/>
    </source>
</evidence>
<dbReference type="EC" id="2.7.7.62" evidence="9"/>
<evidence type="ECO:0000256" key="1">
    <source>
        <dbReference type="ARBA" id="ARBA00000312"/>
    </source>
</evidence>
<keyword evidence="15 19" id="KW-0342">GTP-binding</keyword>
<feature type="binding site" evidence="19">
    <location>
        <begin position="9"/>
        <end position="16"/>
    </location>
    <ligand>
        <name>GTP</name>
        <dbReference type="ChEBI" id="CHEBI:37565"/>
    </ligand>
</feature>
<dbReference type="GO" id="GO:0005525">
    <property type="term" value="F:GTP binding"/>
    <property type="evidence" value="ECO:0007669"/>
    <property type="project" value="UniProtKB-KW"/>
</dbReference>
<reference evidence="20 21" key="1">
    <citation type="submission" date="2018-08" db="EMBL/GenBank/DDBJ databases">
        <title>Lysinibacillus sp. YLB-03 draft genome sequence.</title>
        <authorList>
            <person name="Yu L."/>
        </authorList>
    </citation>
    <scope>NUCLEOTIDE SEQUENCE [LARGE SCALE GENOMIC DNA]</scope>
    <source>
        <strain evidence="20 21">YLB-03</strain>
    </source>
</reference>
<dbReference type="PIRSF" id="PIRSF006135">
    <property type="entry name" value="CobU"/>
    <property type="match status" value="1"/>
</dbReference>
<evidence type="ECO:0000256" key="19">
    <source>
        <dbReference type="PIRSR" id="PIRSR006135-2"/>
    </source>
</evidence>
<dbReference type="RefSeq" id="WP_118875577.1">
    <property type="nucleotide sequence ID" value="NZ_QWEI01000002.1"/>
</dbReference>
<evidence type="ECO:0000256" key="16">
    <source>
        <dbReference type="ARBA" id="ARBA00029570"/>
    </source>
</evidence>
<keyword evidence="13 20" id="KW-0418">Kinase</keyword>
<evidence type="ECO:0000256" key="5">
    <source>
        <dbReference type="ARBA" id="ARBA00004692"/>
    </source>
</evidence>
<evidence type="ECO:0000256" key="8">
    <source>
        <dbReference type="ARBA" id="ARBA00012016"/>
    </source>
</evidence>
<evidence type="ECO:0000256" key="18">
    <source>
        <dbReference type="PIRSR" id="PIRSR006135-1"/>
    </source>
</evidence>
<evidence type="ECO:0000256" key="15">
    <source>
        <dbReference type="ARBA" id="ARBA00023134"/>
    </source>
</evidence>
<comment type="catalytic activity">
    <reaction evidence="2">
        <text>adenosylcob(III)inamide phosphate + GTP + H(+) = adenosylcob(III)inamide-GDP + diphosphate</text>
        <dbReference type="Rhea" id="RHEA:22712"/>
        <dbReference type="ChEBI" id="CHEBI:15378"/>
        <dbReference type="ChEBI" id="CHEBI:33019"/>
        <dbReference type="ChEBI" id="CHEBI:37565"/>
        <dbReference type="ChEBI" id="CHEBI:58502"/>
        <dbReference type="ChEBI" id="CHEBI:60487"/>
        <dbReference type="EC" id="2.7.7.62"/>
    </reaction>
</comment>
<keyword evidence="21" id="KW-1185">Reference proteome</keyword>
<proteinExistence type="inferred from homology"/>
<evidence type="ECO:0000256" key="3">
    <source>
        <dbReference type="ARBA" id="ARBA00001522"/>
    </source>
</evidence>
<dbReference type="GO" id="GO:0008820">
    <property type="term" value="F:cobinamide phosphate guanylyltransferase activity"/>
    <property type="evidence" value="ECO:0007669"/>
    <property type="project" value="UniProtKB-EC"/>
</dbReference>
<accession>A0A396SB44</accession>
<comment type="catalytic activity">
    <reaction evidence="1">
        <text>adenosylcob(III)inamide + ATP = adenosylcob(III)inamide phosphate + ADP + H(+)</text>
        <dbReference type="Rhea" id="RHEA:15769"/>
        <dbReference type="ChEBI" id="CHEBI:2480"/>
        <dbReference type="ChEBI" id="CHEBI:15378"/>
        <dbReference type="ChEBI" id="CHEBI:30616"/>
        <dbReference type="ChEBI" id="CHEBI:58502"/>
        <dbReference type="ChEBI" id="CHEBI:456216"/>
        <dbReference type="EC" id="2.7.1.156"/>
    </reaction>
</comment>
<evidence type="ECO:0000256" key="4">
    <source>
        <dbReference type="ARBA" id="ARBA00003889"/>
    </source>
</evidence>
<evidence type="ECO:0000256" key="12">
    <source>
        <dbReference type="ARBA" id="ARBA00022741"/>
    </source>
</evidence>
<dbReference type="CDD" id="cd00544">
    <property type="entry name" value="CobU"/>
    <property type="match status" value="1"/>
</dbReference>
<evidence type="ECO:0000256" key="9">
    <source>
        <dbReference type="ARBA" id="ARBA00012523"/>
    </source>
</evidence>
<evidence type="ECO:0000256" key="13">
    <source>
        <dbReference type="ARBA" id="ARBA00022777"/>
    </source>
</evidence>
<keyword evidence="14" id="KW-0067">ATP-binding</keyword>
<dbReference type="EMBL" id="QWEI01000002">
    <property type="protein sequence ID" value="RHW38544.1"/>
    <property type="molecule type" value="Genomic_DNA"/>
</dbReference>
<evidence type="ECO:0000256" key="17">
    <source>
        <dbReference type="ARBA" id="ARBA00030571"/>
    </source>
</evidence>
<name>A0A396SB44_9BACL</name>
<protein>
    <recommendedName>
        <fullName evidence="16">Adenosylcobinamide kinase</fullName>
        <ecNumber evidence="8">2.7.1.156</ecNumber>
        <ecNumber evidence="9">2.7.7.62</ecNumber>
    </recommendedName>
    <alternativeName>
        <fullName evidence="17">Adenosylcobinamide-phosphate guanylyltransferase</fullName>
    </alternativeName>
</protein>
<evidence type="ECO:0000256" key="6">
    <source>
        <dbReference type="ARBA" id="ARBA00005159"/>
    </source>
</evidence>
<dbReference type="GO" id="GO:0043752">
    <property type="term" value="F:adenosylcobinamide kinase activity"/>
    <property type="evidence" value="ECO:0007669"/>
    <property type="project" value="UniProtKB-EC"/>
</dbReference>
<dbReference type="SUPFAM" id="SSF52540">
    <property type="entry name" value="P-loop containing nucleoside triphosphate hydrolases"/>
    <property type="match status" value="1"/>
</dbReference>
<keyword evidence="12 19" id="KW-0547">Nucleotide-binding</keyword>
<evidence type="ECO:0000256" key="14">
    <source>
        <dbReference type="ARBA" id="ARBA00022840"/>
    </source>
</evidence>
<sequence>MGNLIFITGGVRSGKSAFAEKLAKQYYLENNCCTLYYIAPGVAFDQEMKKRIIRHKLDRRQSGLNWTTIEIQHRLDFKVSEPQAVILWDCLTTWLNNVLFATEHLAHKLRMIEIEKSIDSLKKRLLHWQEEQCSVLLVSNEVLDEQISSLPEVNLYCSLLGRLHQWIVEQCDEAYEMDYSISKRRK</sequence>
<comment type="catalytic activity">
    <reaction evidence="3">
        <text>adenosylcob(III)inamide + GTP = adenosylcob(III)inamide phosphate + GDP + H(+)</text>
        <dbReference type="Rhea" id="RHEA:15765"/>
        <dbReference type="ChEBI" id="CHEBI:2480"/>
        <dbReference type="ChEBI" id="CHEBI:15378"/>
        <dbReference type="ChEBI" id="CHEBI:37565"/>
        <dbReference type="ChEBI" id="CHEBI:58189"/>
        <dbReference type="ChEBI" id="CHEBI:58502"/>
        <dbReference type="EC" id="2.7.1.156"/>
    </reaction>
</comment>
<dbReference type="Pfam" id="PF02283">
    <property type="entry name" value="CobU"/>
    <property type="match status" value="1"/>
</dbReference>
<dbReference type="InterPro" id="IPR003203">
    <property type="entry name" value="CobU/CobP"/>
</dbReference>
<evidence type="ECO:0000256" key="11">
    <source>
        <dbReference type="ARBA" id="ARBA00022679"/>
    </source>
</evidence>
<evidence type="ECO:0000313" key="20">
    <source>
        <dbReference type="EMBL" id="RHW38544.1"/>
    </source>
</evidence>
<dbReference type="PANTHER" id="PTHR34848">
    <property type="match status" value="1"/>
</dbReference>
<dbReference type="GO" id="GO:0005524">
    <property type="term" value="F:ATP binding"/>
    <property type="evidence" value="ECO:0007669"/>
    <property type="project" value="UniProtKB-KW"/>
</dbReference>
<organism evidence="20 21">
    <name type="scientific">Ureibacillus yapensis</name>
    <dbReference type="NCBI Taxonomy" id="2304605"/>
    <lineage>
        <taxon>Bacteria</taxon>
        <taxon>Bacillati</taxon>
        <taxon>Bacillota</taxon>
        <taxon>Bacilli</taxon>
        <taxon>Bacillales</taxon>
        <taxon>Caryophanaceae</taxon>
        <taxon>Ureibacillus</taxon>
    </lineage>
</organism>
<dbReference type="EC" id="2.7.1.156" evidence="8"/>
<dbReference type="AlphaFoldDB" id="A0A396SB44"/>
<comment type="caution">
    <text evidence="20">The sequence shown here is derived from an EMBL/GenBank/DDBJ whole genome shotgun (WGS) entry which is preliminary data.</text>
</comment>
<feature type="binding site" evidence="19">
    <location>
        <position position="89"/>
    </location>
    <ligand>
        <name>GTP</name>
        <dbReference type="ChEBI" id="CHEBI:37565"/>
    </ligand>
</feature>
<keyword evidence="11 20" id="KW-0808">Transferase</keyword>
<evidence type="ECO:0000313" key="21">
    <source>
        <dbReference type="Proteomes" id="UP000265692"/>
    </source>
</evidence>
<gene>
    <name evidence="20" type="ORF">D1B33_06610</name>
</gene>
<dbReference type="UniPathway" id="UPA00148">
    <property type="reaction ID" value="UER00236"/>
</dbReference>
<keyword evidence="20" id="KW-0548">Nucleotidyltransferase</keyword>
<feature type="active site" description="GMP-histidine intermediate" evidence="18">
    <location>
        <position position="55"/>
    </location>
</feature>
<dbReference type="GO" id="GO:0009236">
    <property type="term" value="P:cobalamin biosynthetic process"/>
    <property type="evidence" value="ECO:0007669"/>
    <property type="project" value="UniProtKB-UniPathway"/>
</dbReference>
<comment type="similarity">
    <text evidence="7">Belongs to the CobU/CobP family.</text>
</comment>
<comment type="pathway">
    <text evidence="6">Cofactor biosynthesis; adenosylcobalamin biosynthesis; adenosylcobalamin from cob(II)yrinate a,c-diamide: step 5/7.</text>
</comment>
<keyword evidence="10" id="KW-0169">Cobalamin biosynthesis</keyword>
<dbReference type="Proteomes" id="UP000265692">
    <property type="component" value="Unassembled WGS sequence"/>
</dbReference>
<feature type="binding site" evidence="19">
    <location>
        <position position="70"/>
    </location>
    <ligand>
        <name>GTP</name>
        <dbReference type="ChEBI" id="CHEBI:37565"/>
    </ligand>
</feature>